<comment type="caution">
    <text evidence="9">The sequence shown here is derived from an EMBL/GenBank/DDBJ whole genome shotgun (WGS) entry which is preliminary data.</text>
</comment>
<feature type="transmembrane region" description="Helical" evidence="7">
    <location>
        <begin position="198"/>
        <end position="217"/>
    </location>
</feature>
<evidence type="ECO:0000256" key="5">
    <source>
        <dbReference type="ARBA" id="ARBA00022989"/>
    </source>
</evidence>
<evidence type="ECO:0000256" key="1">
    <source>
        <dbReference type="ARBA" id="ARBA00007150"/>
    </source>
</evidence>
<keyword evidence="2 7" id="KW-1003">Cell membrane</keyword>
<evidence type="ECO:0000313" key="10">
    <source>
        <dbReference type="Proteomes" id="UP000724149"/>
    </source>
</evidence>
<feature type="transmembrane region" description="Helical" evidence="7">
    <location>
        <begin position="102"/>
        <end position="121"/>
    </location>
</feature>
<dbReference type="GO" id="GO:0016740">
    <property type="term" value="F:transferase activity"/>
    <property type="evidence" value="ECO:0007669"/>
    <property type="project" value="UniProtKB-KW"/>
</dbReference>
<dbReference type="NCBIfam" id="TIGR00544">
    <property type="entry name" value="lgt"/>
    <property type="match status" value="1"/>
</dbReference>
<dbReference type="Pfam" id="PF01790">
    <property type="entry name" value="LGT"/>
    <property type="match status" value="1"/>
</dbReference>
<keyword evidence="10" id="KW-1185">Reference proteome</keyword>
<protein>
    <recommendedName>
        <fullName evidence="7">Phosphatidylglycerol--prolipoprotein diacylglyceryl transferase</fullName>
        <ecNumber evidence="7">2.5.1.145</ecNumber>
    </recommendedName>
</protein>
<comment type="subcellular location">
    <subcellularLocation>
        <location evidence="7">Cell membrane</location>
        <topology evidence="7">Multi-pass membrane protein</topology>
    </subcellularLocation>
</comment>
<dbReference type="EMBL" id="JACSNR010000004">
    <property type="protein sequence ID" value="MBM6923161.1"/>
    <property type="molecule type" value="Genomic_DNA"/>
</dbReference>
<sequence>MVTTVSFPGLGLEFELNRVAFSIGGFNVYWYGLLIGIGFMLAGTYALLNARKVGVDSDRLIDVVMVGLVCGVIGARLYYVIFDWETFQGDLSKIFDIRQGGLAIYGGILAGMAGGIIMAKIRKVRVRPAMDLAAAGFLIGQGIGRWGNFVNVEAFGSNTSSILGMTGPKVVGYLTQVKNSGAAWAQNIDPHMPVHPTFLYESVWCLTGFLIIALWLMRRRKYDGQVFLFYTAWYGLGRFFIEGLRTDSLMWGPVRVSQALALVAFVTATALLIWLGQKKKKLGEDFLPLYINTPEGQAVAAGTFYQKAPSPEIHTEQPAEQPEKPSEPEQPAAAPEEENRAE</sequence>
<comment type="similarity">
    <text evidence="1 7">Belongs to the Lgt family.</text>
</comment>
<evidence type="ECO:0000256" key="8">
    <source>
        <dbReference type="SAM" id="MobiDB-lite"/>
    </source>
</evidence>
<comment type="catalytic activity">
    <reaction evidence="7">
        <text>L-cysteinyl-[prolipoprotein] + a 1,2-diacyl-sn-glycero-3-phospho-(1'-sn-glycerol) = an S-1,2-diacyl-sn-glyceryl-L-cysteinyl-[prolipoprotein] + sn-glycerol 1-phosphate + H(+)</text>
        <dbReference type="Rhea" id="RHEA:56712"/>
        <dbReference type="Rhea" id="RHEA-COMP:14679"/>
        <dbReference type="Rhea" id="RHEA-COMP:14680"/>
        <dbReference type="ChEBI" id="CHEBI:15378"/>
        <dbReference type="ChEBI" id="CHEBI:29950"/>
        <dbReference type="ChEBI" id="CHEBI:57685"/>
        <dbReference type="ChEBI" id="CHEBI:64716"/>
        <dbReference type="ChEBI" id="CHEBI:140658"/>
        <dbReference type="EC" id="2.5.1.145"/>
    </reaction>
</comment>
<dbReference type="Proteomes" id="UP000724149">
    <property type="component" value="Unassembled WGS sequence"/>
</dbReference>
<comment type="function">
    <text evidence="7">Catalyzes the transfer of the diacylglyceryl group from phosphatidylglycerol to the sulfhydryl group of the N-terminal cysteine of a prolipoprotein, the first step in the formation of mature lipoproteins.</text>
</comment>
<dbReference type="PANTHER" id="PTHR30589:SF0">
    <property type="entry name" value="PHOSPHATIDYLGLYCEROL--PROLIPOPROTEIN DIACYLGLYCERYL TRANSFERASE"/>
    <property type="match status" value="1"/>
</dbReference>
<accession>A0ABS2GMG2</accession>
<feature type="region of interest" description="Disordered" evidence="8">
    <location>
        <begin position="310"/>
        <end position="342"/>
    </location>
</feature>
<evidence type="ECO:0000313" key="9">
    <source>
        <dbReference type="EMBL" id="MBM6923161.1"/>
    </source>
</evidence>
<comment type="pathway">
    <text evidence="7">Protein modification; lipoprotein biosynthesis (diacylglyceryl transfer).</text>
</comment>
<dbReference type="HAMAP" id="MF_01147">
    <property type="entry name" value="Lgt"/>
    <property type="match status" value="1"/>
</dbReference>
<reference evidence="9 10" key="1">
    <citation type="journal article" date="2021" name="Sci. Rep.">
        <title>The distribution of antibiotic resistance genes in chicken gut microbiota commensals.</title>
        <authorList>
            <person name="Juricova H."/>
            <person name="Matiasovicova J."/>
            <person name="Kubasova T."/>
            <person name="Cejkova D."/>
            <person name="Rychlik I."/>
        </authorList>
    </citation>
    <scope>NUCLEOTIDE SEQUENCE [LARGE SCALE GENOMIC DNA]</scope>
    <source>
        <strain evidence="9 10">An564</strain>
    </source>
</reference>
<dbReference type="RefSeq" id="WP_204720435.1">
    <property type="nucleotide sequence ID" value="NZ_JACSNR010000004.1"/>
</dbReference>
<evidence type="ECO:0000256" key="4">
    <source>
        <dbReference type="ARBA" id="ARBA00022692"/>
    </source>
</evidence>
<feature type="transmembrane region" description="Helical" evidence="7">
    <location>
        <begin position="224"/>
        <end position="241"/>
    </location>
</feature>
<keyword evidence="4 7" id="KW-0812">Transmembrane</keyword>
<dbReference type="PROSITE" id="PS01311">
    <property type="entry name" value="LGT"/>
    <property type="match status" value="1"/>
</dbReference>
<name>A0ABS2GMG2_9FIRM</name>
<organism evidence="9 10">
    <name type="scientific">Hydrogenoanaerobacterium saccharovorans</name>
    <dbReference type="NCBI Taxonomy" id="474960"/>
    <lineage>
        <taxon>Bacteria</taxon>
        <taxon>Bacillati</taxon>
        <taxon>Bacillota</taxon>
        <taxon>Clostridia</taxon>
        <taxon>Eubacteriales</taxon>
        <taxon>Oscillospiraceae</taxon>
        <taxon>Hydrogenoanaerobacterium</taxon>
    </lineage>
</organism>
<keyword evidence="3 7" id="KW-0808">Transferase</keyword>
<dbReference type="EC" id="2.5.1.145" evidence="7"/>
<gene>
    <name evidence="7 9" type="primary">lgt</name>
    <name evidence="9" type="ORF">H9X81_05580</name>
</gene>
<proteinExistence type="inferred from homology"/>
<feature type="transmembrane region" description="Helical" evidence="7">
    <location>
        <begin position="128"/>
        <end position="147"/>
    </location>
</feature>
<feature type="transmembrane region" description="Helical" evidence="7">
    <location>
        <begin position="28"/>
        <end position="48"/>
    </location>
</feature>
<feature type="transmembrane region" description="Helical" evidence="7">
    <location>
        <begin position="256"/>
        <end position="275"/>
    </location>
</feature>
<feature type="binding site" evidence="7">
    <location>
        <position position="145"/>
    </location>
    <ligand>
        <name>a 1,2-diacyl-sn-glycero-3-phospho-(1'-sn-glycerol)</name>
        <dbReference type="ChEBI" id="CHEBI:64716"/>
    </ligand>
</feature>
<evidence type="ECO:0000256" key="6">
    <source>
        <dbReference type="ARBA" id="ARBA00023136"/>
    </source>
</evidence>
<evidence type="ECO:0000256" key="3">
    <source>
        <dbReference type="ARBA" id="ARBA00022679"/>
    </source>
</evidence>
<dbReference type="InterPro" id="IPR001640">
    <property type="entry name" value="Lgt"/>
</dbReference>
<keyword evidence="6 7" id="KW-0472">Membrane</keyword>
<dbReference type="PANTHER" id="PTHR30589">
    <property type="entry name" value="PROLIPOPROTEIN DIACYLGLYCERYL TRANSFERASE"/>
    <property type="match status" value="1"/>
</dbReference>
<evidence type="ECO:0000256" key="7">
    <source>
        <dbReference type="HAMAP-Rule" id="MF_01147"/>
    </source>
</evidence>
<evidence type="ECO:0000256" key="2">
    <source>
        <dbReference type="ARBA" id="ARBA00022475"/>
    </source>
</evidence>
<feature type="transmembrane region" description="Helical" evidence="7">
    <location>
        <begin position="60"/>
        <end position="82"/>
    </location>
</feature>
<feature type="compositionally biased region" description="Basic and acidic residues" evidence="8">
    <location>
        <begin position="313"/>
        <end position="327"/>
    </location>
</feature>
<keyword evidence="5 7" id="KW-1133">Transmembrane helix</keyword>